<feature type="region of interest" description="Disordered" evidence="1">
    <location>
        <begin position="1497"/>
        <end position="1518"/>
    </location>
</feature>
<reference evidence="3" key="2">
    <citation type="journal article" date="2016" name="Sci. Rep.">
        <title>Dictyocaulus viviparus genome, variome and transcriptome elucidate lungworm biology and support future intervention.</title>
        <authorList>
            <person name="McNulty S.N."/>
            <person name="Strube C."/>
            <person name="Rosa B.A."/>
            <person name="Martin J.C."/>
            <person name="Tyagi R."/>
            <person name="Choi Y.J."/>
            <person name="Wang Q."/>
            <person name="Hallsworth Pepin K."/>
            <person name="Zhang X."/>
            <person name="Ozersky P."/>
            <person name="Wilson R.K."/>
            <person name="Sternberg P.W."/>
            <person name="Gasser R.B."/>
            <person name="Mitreva M."/>
        </authorList>
    </citation>
    <scope>NUCLEOTIDE SEQUENCE [LARGE SCALE GENOMIC DNA]</scope>
    <source>
        <strain evidence="3">HannoverDv2000</strain>
    </source>
</reference>
<name>A0A0D8Y6E2_DICVI</name>
<dbReference type="EMBL" id="KN716165">
    <property type="protein sequence ID" value="KJH52423.1"/>
    <property type="molecule type" value="Genomic_DNA"/>
</dbReference>
<accession>A0A0D8Y6E2</accession>
<protein>
    <submittedName>
        <fullName evidence="2">Uncharacterized protein</fullName>
    </submittedName>
</protein>
<organism evidence="2 3">
    <name type="scientific">Dictyocaulus viviparus</name>
    <name type="common">Bovine lungworm</name>
    <dbReference type="NCBI Taxonomy" id="29172"/>
    <lineage>
        <taxon>Eukaryota</taxon>
        <taxon>Metazoa</taxon>
        <taxon>Ecdysozoa</taxon>
        <taxon>Nematoda</taxon>
        <taxon>Chromadorea</taxon>
        <taxon>Rhabditida</taxon>
        <taxon>Rhabditina</taxon>
        <taxon>Rhabditomorpha</taxon>
        <taxon>Strongyloidea</taxon>
        <taxon>Metastrongylidae</taxon>
        <taxon>Dictyocaulus</taxon>
    </lineage>
</organism>
<reference evidence="2 3" key="1">
    <citation type="submission" date="2013-11" db="EMBL/GenBank/DDBJ databases">
        <title>Draft genome of the bovine lungworm Dictyocaulus viviparus.</title>
        <authorList>
            <person name="Mitreva M."/>
        </authorList>
    </citation>
    <scope>NUCLEOTIDE SEQUENCE [LARGE SCALE GENOMIC DNA]</scope>
    <source>
        <strain evidence="2 3">HannoverDv2000</strain>
    </source>
</reference>
<proteinExistence type="predicted"/>
<evidence type="ECO:0000313" key="3">
    <source>
        <dbReference type="Proteomes" id="UP000053766"/>
    </source>
</evidence>
<gene>
    <name evidence="2" type="ORF">DICVIV_01400</name>
</gene>
<feature type="compositionally biased region" description="Basic and acidic residues" evidence="1">
    <location>
        <begin position="1497"/>
        <end position="1513"/>
    </location>
</feature>
<sequence length="1738" mass="195156">MNEINNPVHSNFFLERGREEYSSQKPREVNEAIFLTVSLRKKFLEFDKLFYVSSTELRTLAVENEYIQSYMAESRGGPSKLPPLPDSRSSRPTWSVTRREQTELSPSRSTSPFQSRTVTTTERVQIIQMPITLTDEQVAPARLLTLTPHGNTTQSVSSTTTTIPGECVPLIGCVTATGTPVLQGTLSCCEARHTTTIITTTTTTYRMVEISDSDSLSEDFEVLDENTLTVDVSLLTPGTSSPQSPEYMIVGKKESEAQLSPIEYKRMNVDLHLPYEGIERLPELEEKPINEMVTMYHSGYSDQSNADKDDGQFPSTFEKVSDLNKTYYKTKDGEYISSESRRDIKEESTSSEEEDIILIETGMSPMDISAIVSEEENTEEKTIISSSTKSQSYSTPEENRWVYQELNEDSEDMYTERLINIDYPSQEIYQGPLDYTEKINDIQGEPLTHHVTVYHSGRSDEPTVKPDEAHIDLADAAKTFGDKITGIFKRRPTIPDYPSSEPYDGPLADTRRREDIDSQPISNIVSVYHSGRSDIPHDKAPVIKDEVIVAKDIVYDYPRTAPYEGPLDYTERINDIEGEPLTHHVTVYHSGRSDEPTVKPDEAHIDLADAAKTFGVKITGLFKKGAAHLDYPVSEAYEGPLDYTQRISDIDGEPLTHHVTVYHSGRSDEPTVKPDEAHIDLADAAKTFGDKITGLFKRRPTIPDYPSSEPYDGPLADTRRREDIDSQPISNIVSVYHSGRSDIPHDKAPVIKDEVIVAKDIVYDYPRTAPYEGPLDYTERINDIEGEPLTHHVTVYHSGRSDEPTVKPDEAHIDLADAAKTFGVKITGLFKKGAAHLDYPVSEAYEGPLDYTQRISDIDGEPLTHHVTVYHSGRSDEPTVKPDEAHIDLADAAKTFGVKITGLFKKGAAHLDYPVSEAYEGPLDYTQRISDIDGEPLTHHVTVYHSGRSDEPTVKPDEAHIDLADAAKTFGVKITGLFKKGAAHLDYPVSEAYEGPLDYTQRISDIDGEPLTHHVTVYHSGRSDEPTVKPDEAHIDLADAAKTFGVKITGLFKKGAAHLDYPVSEAYEGPLDYTQRISDIDGEPLTHHVTVYHSGRSDEPTKGAAHLDYPVSEAYEGPLDYTERINDIEGEPLTHHVTVYHSGRSDEPTVKPDEAHIDLADAAKTFGVKITGLFKKGAAHLDYPVSEAYEGPLDYTQRISDIDGEPLTHHVTVYHSGRSDEPTVKPDEAHIDLADAAKTFGVKITGLFKKGAAHLDYPVSEAYEGPLDYTQRISDIDGEPLTHHVTVGRSDEPTVKPDEAHIDLADAAKTFGVKITGLFKKGAAHLDYPVSEAYEGPLDYTQRISDIDGEPLTHHVTVYHSGRSDVVEEKLRPSILDEFQPEHFTHTVKKQSHISDLRMGENVSQHYDEVSALKNGNMIDLDVHLSVRSPDTTKGRDFSNVIEEDLHDESPVFLCANNLERDQTPVGFSVSISARQPDNRKSSEVFSSSIRELSSDKRYHEDHSFKNERDQRRQVSPHTWTTIRERTNVTYVRKVFVERSLRSRTPLRSNFIRRVPYKSSAGFTDNASSCRSKSFDEHVMVHHPIYPPNESLYRTSTQNGGSHSSYNRMYSPVREVAAFDRTEWVNRHSSYIPPNRRSEDIFTVGTPFIMGQVERDSNGCAYLRYQNSGLQEQPPLMERLDDLPMIEEGAIECRRATVRAGLREMDAVNLVEDEEELERRHRPIRRARQRMRNYCTML</sequence>
<feature type="compositionally biased region" description="Polar residues" evidence="1">
    <location>
        <begin position="103"/>
        <end position="119"/>
    </location>
</feature>
<dbReference type="STRING" id="29172.A0A0D8Y6E2"/>
<evidence type="ECO:0000256" key="1">
    <source>
        <dbReference type="SAM" id="MobiDB-lite"/>
    </source>
</evidence>
<dbReference type="Proteomes" id="UP000053766">
    <property type="component" value="Unassembled WGS sequence"/>
</dbReference>
<dbReference type="OrthoDB" id="5872237at2759"/>
<feature type="region of interest" description="Disordered" evidence="1">
    <location>
        <begin position="73"/>
        <end position="119"/>
    </location>
</feature>
<evidence type="ECO:0000313" key="2">
    <source>
        <dbReference type="EMBL" id="KJH52423.1"/>
    </source>
</evidence>
<keyword evidence="3" id="KW-1185">Reference proteome</keyword>